<accession>A0A6C0J1X6</accession>
<sequence length="222" mass="26790">MPIRKEILYPIFLECYNHSDDIYWQNIFEDLSYGISPYGTYFSKDYLCCNYKKKEFSYKIEQKDSKQIYKDVYNLLTKKLGLLSQTQKIEKKKDFINFEDSIKETRKTWNDIRKKNIKELLIEQYTVKMKNRYSLNIKQTRNLLKVIIIALVLKIITANDIDYENGTITKIDGINFESKKILYQRNLYKIDVNFSPTIIIEKKLMSDTWDKYLKEMRKIEIV</sequence>
<organism evidence="1">
    <name type="scientific">viral metagenome</name>
    <dbReference type="NCBI Taxonomy" id="1070528"/>
    <lineage>
        <taxon>unclassified sequences</taxon>
        <taxon>metagenomes</taxon>
        <taxon>organismal metagenomes</taxon>
    </lineage>
</organism>
<reference evidence="1" key="1">
    <citation type="journal article" date="2020" name="Nature">
        <title>Giant virus diversity and host interactions through global metagenomics.</title>
        <authorList>
            <person name="Schulz F."/>
            <person name="Roux S."/>
            <person name="Paez-Espino D."/>
            <person name="Jungbluth S."/>
            <person name="Walsh D.A."/>
            <person name="Denef V.J."/>
            <person name="McMahon K.D."/>
            <person name="Konstantinidis K.T."/>
            <person name="Eloe-Fadrosh E.A."/>
            <person name="Kyrpides N.C."/>
            <person name="Woyke T."/>
        </authorList>
    </citation>
    <scope>NUCLEOTIDE SEQUENCE</scope>
    <source>
        <strain evidence="1">GVMAG-M-3300025676-16</strain>
    </source>
</reference>
<dbReference type="EMBL" id="MN740295">
    <property type="protein sequence ID" value="QHT98675.1"/>
    <property type="molecule type" value="Genomic_DNA"/>
</dbReference>
<proteinExistence type="predicted"/>
<evidence type="ECO:0000313" key="1">
    <source>
        <dbReference type="EMBL" id="QHT98675.1"/>
    </source>
</evidence>
<protein>
    <submittedName>
        <fullName evidence="1">Uncharacterized protein</fullName>
    </submittedName>
</protein>
<dbReference type="AlphaFoldDB" id="A0A6C0J1X6"/>
<name>A0A6C0J1X6_9ZZZZ</name>